<accession>A0ABX8XLC2</accession>
<name>A0ABX8XLC2_9ACTN</name>
<proteinExistence type="predicted"/>
<sequence>MTLVTRRRRARRGAAWTTALAALAVAVASGCARDTVQAGSGQDGGIVHVACGATEEWCAATTERFAETTDLKADFVRLSSGEALARIQAGEGNAEFDVWYGGPADGYAAAGEQGLLEPYVSANAAAIPAKYKDASGLWTGVYVGALGFCSNRELLKEKGLDAPESWADLLDPKLKKDIGIAHPSTSGTAYTALWTQVQLAGGDEPEALDYMRDLHPNVLQYTKSGAAPAQMTARGEVAVGVIFSHDCIATQEAGFPDLEVTFPSEGTGYETGGVALVKGAKNLASAKKFVDWALTPDAQEIGPSVKAYQFPTNPAAKVSDKVVDLASIKVVDYDAAEAGARKSELTKWFDEDVAQAPKS</sequence>
<feature type="signal peptide" evidence="2">
    <location>
        <begin position="1"/>
        <end position="32"/>
    </location>
</feature>
<evidence type="ECO:0000313" key="4">
    <source>
        <dbReference type="Proteomes" id="UP000827138"/>
    </source>
</evidence>
<evidence type="ECO:0000256" key="1">
    <source>
        <dbReference type="ARBA" id="ARBA00022729"/>
    </source>
</evidence>
<evidence type="ECO:0000313" key="3">
    <source>
        <dbReference type="EMBL" id="QYX76383.1"/>
    </source>
</evidence>
<reference evidence="3 4" key="1">
    <citation type="submission" date="2021-08" db="EMBL/GenBank/DDBJ databases">
        <authorList>
            <person name="Ping M."/>
        </authorList>
    </citation>
    <scope>NUCLEOTIDE SEQUENCE [LARGE SCALE GENOMIC DNA]</scope>
    <source>
        <strain evidence="3 4">MG28</strain>
    </source>
</reference>
<dbReference type="CDD" id="cd13544">
    <property type="entry name" value="PBP2_Fbp_like_1"/>
    <property type="match status" value="1"/>
</dbReference>
<dbReference type="PANTHER" id="PTHR30006">
    <property type="entry name" value="THIAMINE-BINDING PERIPLASMIC PROTEIN-RELATED"/>
    <property type="match status" value="1"/>
</dbReference>
<dbReference type="InterPro" id="IPR026045">
    <property type="entry name" value="Ferric-bd"/>
</dbReference>
<organism evidence="3 4">
    <name type="scientific">Streptomyces akebiae</name>
    <dbReference type="NCBI Taxonomy" id="2865673"/>
    <lineage>
        <taxon>Bacteria</taxon>
        <taxon>Bacillati</taxon>
        <taxon>Actinomycetota</taxon>
        <taxon>Actinomycetes</taxon>
        <taxon>Kitasatosporales</taxon>
        <taxon>Streptomycetaceae</taxon>
        <taxon>Streptomyces</taxon>
    </lineage>
</organism>
<keyword evidence="1 2" id="KW-0732">Signal</keyword>
<dbReference type="PANTHER" id="PTHR30006:SF2">
    <property type="entry name" value="ABC TRANSPORTER SUBSTRATE-BINDING PROTEIN"/>
    <property type="match status" value="1"/>
</dbReference>
<keyword evidence="4" id="KW-1185">Reference proteome</keyword>
<evidence type="ECO:0000256" key="2">
    <source>
        <dbReference type="SAM" id="SignalP"/>
    </source>
</evidence>
<feature type="chain" id="PRO_5045305225" evidence="2">
    <location>
        <begin position="33"/>
        <end position="359"/>
    </location>
</feature>
<dbReference type="PROSITE" id="PS51257">
    <property type="entry name" value="PROKAR_LIPOPROTEIN"/>
    <property type="match status" value="1"/>
</dbReference>
<dbReference type="Pfam" id="PF13343">
    <property type="entry name" value="SBP_bac_6"/>
    <property type="match status" value="1"/>
</dbReference>
<protein>
    <submittedName>
        <fullName evidence="3">ABC transporter substrate-binding protein</fullName>
    </submittedName>
</protein>
<dbReference type="RefSeq" id="WP_220645503.1">
    <property type="nucleotide sequence ID" value="NZ_CP080647.1"/>
</dbReference>
<gene>
    <name evidence="3" type="ORF">K1J60_07550</name>
</gene>
<dbReference type="PIRSF" id="PIRSF002825">
    <property type="entry name" value="CfbpA"/>
    <property type="match status" value="1"/>
</dbReference>
<dbReference type="EMBL" id="CP080647">
    <property type="protein sequence ID" value="QYX76383.1"/>
    <property type="molecule type" value="Genomic_DNA"/>
</dbReference>
<dbReference type="Gene3D" id="3.40.190.10">
    <property type="entry name" value="Periplasmic binding protein-like II"/>
    <property type="match status" value="2"/>
</dbReference>
<dbReference type="SUPFAM" id="SSF53850">
    <property type="entry name" value="Periplasmic binding protein-like II"/>
    <property type="match status" value="1"/>
</dbReference>
<dbReference type="Proteomes" id="UP000827138">
    <property type="component" value="Chromosome"/>
</dbReference>